<proteinExistence type="predicted"/>
<evidence type="ECO:0000313" key="2">
    <source>
        <dbReference type="Proteomes" id="UP000219788"/>
    </source>
</evidence>
<accession>A0A2A7U6Y0</accession>
<organism evidence="1 2">
    <name type="scientific">Edwardsiella tarda</name>
    <dbReference type="NCBI Taxonomy" id="636"/>
    <lineage>
        <taxon>Bacteria</taxon>
        <taxon>Pseudomonadati</taxon>
        <taxon>Pseudomonadota</taxon>
        <taxon>Gammaproteobacteria</taxon>
        <taxon>Enterobacterales</taxon>
        <taxon>Hafniaceae</taxon>
        <taxon>Edwardsiella</taxon>
    </lineage>
</organism>
<comment type="caution">
    <text evidence="1">The sequence shown here is derived from an EMBL/GenBank/DDBJ whole genome shotgun (WGS) entry which is preliminary data.</text>
</comment>
<name>A0A2A7U6Y0_EDWTA</name>
<dbReference type="Proteomes" id="UP000219788">
    <property type="component" value="Unassembled WGS sequence"/>
</dbReference>
<dbReference type="InterPro" id="IPR019708">
    <property type="entry name" value="Phage_HP1_Orf24"/>
</dbReference>
<dbReference type="Pfam" id="PF10772">
    <property type="entry name" value="Phage_HP1_Orf24"/>
    <property type="match status" value="1"/>
</dbReference>
<gene>
    <name evidence="1" type="ORF">CRM76_01785</name>
</gene>
<dbReference type="EMBL" id="PDDV01000008">
    <property type="protein sequence ID" value="PEH74166.1"/>
    <property type="molecule type" value="Genomic_DNA"/>
</dbReference>
<evidence type="ECO:0000313" key="1">
    <source>
        <dbReference type="EMBL" id="PEH74166.1"/>
    </source>
</evidence>
<dbReference type="RefSeq" id="WP_097364157.1">
    <property type="nucleotide sequence ID" value="NZ_AP028090.1"/>
</dbReference>
<dbReference type="AlphaFoldDB" id="A0A2A7U6Y0"/>
<reference evidence="2" key="1">
    <citation type="submission" date="2017-09" db="EMBL/GenBank/DDBJ databases">
        <title>FDA dAtabase for Regulatory Grade micrObial Sequences (FDA-ARGOS): Supporting development and validation of Infectious Disease Dx tests.</title>
        <authorList>
            <person name="Goldberg B."/>
            <person name="Campos J."/>
            <person name="Tallon L."/>
            <person name="Sadzewicz L."/>
            <person name="Ott S."/>
            <person name="Zhao X."/>
            <person name="Nagaraj S."/>
            <person name="Vavikolanu K."/>
            <person name="Aluvathingal J."/>
            <person name="Nadendla S."/>
            <person name="Geyer C."/>
            <person name="Sichtig H."/>
        </authorList>
    </citation>
    <scope>NUCLEOTIDE SEQUENCE [LARGE SCALE GENOMIC DNA]</scope>
    <source>
        <strain evidence="2">FDAARGOS_370</strain>
    </source>
</reference>
<sequence length="151" mass="16264">MASKISGMSFDISLMGQMIHVSKASLTITDNTAVAKTRGVPDGYTDGDVSADVEYELDAENFLILNEAARSAGSWRGMEPHDCLFYAKRGETEVKVEVFGVKLLIDSLLDIDPSSADKTGMKLKGIVTSPDFVKINGVSVLSEDDTRDLIG</sequence>
<protein>
    <submittedName>
        <fullName evidence="1">Phage tail protein</fullName>
    </submittedName>
</protein>
<dbReference type="OrthoDB" id="6104125at2"/>